<reference evidence="4" key="1">
    <citation type="submission" date="2016-09" db="EMBL/GenBank/DDBJ databases">
        <authorList>
            <person name="Varghese N."/>
            <person name="Submissions S."/>
        </authorList>
    </citation>
    <scope>NUCLEOTIDE SEQUENCE [LARGE SCALE GENOMIC DNA]</scope>
    <source>
        <strain evidence="4">JS23</strain>
    </source>
</reference>
<protein>
    <submittedName>
        <fullName evidence="3">Phage baseplate assembly protein V</fullName>
    </submittedName>
</protein>
<dbReference type="InterPro" id="IPR041599">
    <property type="entry name" value="Gp138_N"/>
</dbReference>
<name>A0A1H2PQH9_9BURK</name>
<dbReference type="AlphaFoldDB" id="A0A1H2PQH9"/>
<dbReference type="Gene3D" id="2.40.50.230">
    <property type="entry name" value="Gp5 N-terminal domain"/>
    <property type="match status" value="1"/>
</dbReference>
<dbReference type="RefSeq" id="WP_091908698.1">
    <property type="nucleotide sequence ID" value="NZ_FNLO01000007.1"/>
</dbReference>
<keyword evidence="4" id="KW-1185">Reference proteome</keyword>
<feature type="domain" description="Phage protein Gp138 N-terminal" evidence="2">
    <location>
        <begin position="30"/>
        <end position="130"/>
    </location>
</feature>
<dbReference type="NCBIfam" id="TIGR01644">
    <property type="entry name" value="phage_P2_V"/>
    <property type="match status" value="1"/>
</dbReference>
<dbReference type="EMBL" id="FNLO01000007">
    <property type="protein sequence ID" value="SDV49073.1"/>
    <property type="molecule type" value="Genomic_DNA"/>
</dbReference>
<dbReference type="Pfam" id="PF18352">
    <property type="entry name" value="Gp138_N"/>
    <property type="match status" value="1"/>
</dbReference>
<dbReference type="STRING" id="1770053.SAMN05216551_10743"/>
<feature type="region of interest" description="Disordered" evidence="1">
    <location>
        <begin position="228"/>
        <end position="248"/>
    </location>
</feature>
<dbReference type="InterPro" id="IPR044033">
    <property type="entry name" value="GpV-like_apex"/>
</dbReference>
<organism evidence="3 4">
    <name type="scientific">Chitinasiproducens palmae</name>
    <dbReference type="NCBI Taxonomy" id="1770053"/>
    <lineage>
        <taxon>Bacteria</taxon>
        <taxon>Pseudomonadati</taxon>
        <taxon>Pseudomonadota</taxon>
        <taxon>Betaproteobacteria</taxon>
        <taxon>Burkholderiales</taxon>
        <taxon>Burkholderiaceae</taxon>
        <taxon>Chitinasiproducens</taxon>
    </lineage>
</organism>
<evidence type="ECO:0000259" key="2">
    <source>
        <dbReference type="Pfam" id="PF18352"/>
    </source>
</evidence>
<dbReference type="Proteomes" id="UP000243719">
    <property type="component" value="Unassembled WGS sequence"/>
</dbReference>
<dbReference type="Pfam" id="PF18946">
    <property type="entry name" value="Apex"/>
    <property type="match status" value="1"/>
</dbReference>
<proteinExistence type="predicted"/>
<accession>A0A1H2PQH9</accession>
<evidence type="ECO:0000313" key="4">
    <source>
        <dbReference type="Proteomes" id="UP000243719"/>
    </source>
</evidence>
<evidence type="ECO:0000313" key="3">
    <source>
        <dbReference type="EMBL" id="SDV49073.1"/>
    </source>
</evidence>
<gene>
    <name evidence="3" type="ORF">SAMN05216551_10743</name>
</gene>
<sequence>MDPRERQDDLIEALQAASDGAQARIWTAFPGVVQSFDPTTQTATIQPSVRARFRDETGEVASVDLPLLTNCPVQFPAGGNCTLTFPLGPGDEALMVFSSRCIDAWWQGGGIEEQVEYRMHDLSDGFAIPGIRSVPRALPGLSATCTQLRSDDGSTFIELNPSTKAVRVVAPGGFEVDAPTSVFTGETVVQGLLTYAAGLAGSGGSHATATITGIVNVVGQIIANGKRVDDSHRHSGVEPGDGTSGAVT</sequence>
<dbReference type="OrthoDB" id="1903830at2"/>
<evidence type="ECO:0000256" key="1">
    <source>
        <dbReference type="SAM" id="MobiDB-lite"/>
    </source>
</evidence>
<dbReference type="InterPro" id="IPR013046">
    <property type="entry name" value="GpV/Gp45"/>
</dbReference>
<dbReference type="InterPro" id="IPR037026">
    <property type="entry name" value="Vgr_OB-fold_dom_sf"/>
</dbReference>